<proteinExistence type="predicted"/>
<sequence>MAQFYNINFLHEVDGLSQRQIAKKLGVSINTVKKYLMAKEAPNTTAPLLDRFDTSTAHPLTERRIVSISSKYETSRNRRRVTVGARGVWDSCPWAGIPNTNSSHLWDLIIIKWLTFEVIALAQFHIDKNSILFKREGTPFLISFSIE</sequence>
<evidence type="ECO:0000259" key="1">
    <source>
        <dbReference type="Pfam" id="PF08281"/>
    </source>
</evidence>
<dbReference type="InterPro" id="IPR036388">
    <property type="entry name" value="WH-like_DNA-bd_sf"/>
</dbReference>
<dbReference type="InterPro" id="IPR013249">
    <property type="entry name" value="RNA_pol_sigma70_r4_t2"/>
</dbReference>
<keyword evidence="3" id="KW-1185">Reference proteome</keyword>
<name>A0ABW5PV77_9BACI</name>
<reference evidence="3" key="1">
    <citation type="journal article" date="2019" name="Int. J. Syst. Evol. Microbiol.">
        <title>The Global Catalogue of Microorganisms (GCM) 10K type strain sequencing project: providing services to taxonomists for standard genome sequencing and annotation.</title>
        <authorList>
            <consortium name="The Broad Institute Genomics Platform"/>
            <consortium name="The Broad Institute Genome Sequencing Center for Infectious Disease"/>
            <person name="Wu L."/>
            <person name="Ma J."/>
        </authorList>
    </citation>
    <scope>NUCLEOTIDE SEQUENCE [LARGE SCALE GENOMIC DNA]</scope>
    <source>
        <strain evidence="3">TISTR 2241</strain>
    </source>
</reference>
<comment type="caution">
    <text evidence="2">The sequence shown here is derived from an EMBL/GenBank/DDBJ whole genome shotgun (WGS) entry which is preliminary data.</text>
</comment>
<dbReference type="Gene3D" id="1.10.10.10">
    <property type="entry name" value="Winged helix-like DNA-binding domain superfamily/Winged helix DNA-binding domain"/>
    <property type="match status" value="1"/>
</dbReference>
<feature type="domain" description="RNA polymerase sigma factor 70 region 4 type 2" evidence="1">
    <location>
        <begin position="10"/>
        <end position="37"/>
    </location>
</feature>
<dbReference type="EMBL" id="JBHUMR010000028">
    <property type="protein sequence ID" value="MFD2618748.1"/>
    <property type="molecule type" value="Genomic_DNA"/>
</dbReference>
<accession>A0ABW5PV77</accession>
<dbReference type="Pfam" id="PF08281">
    <property type="entry name" value="Sigma70_r4_2"/>
    <property type="match status" value="1"/>
</dbReference>
<organism evidence="2 3">
    <name type="scientific">Terrilactibacillus laevilacticus</name>
    <dbReference type="NCBI Taxonomy" id="1380157"/>
    <lineage>
        <taxon>Bacteria</taxon>
        <taxon>Bacillati</taxon>
        <taxon>Bacillota</taxon>
        <taxon>Bacilli</taxon>
        <taxon>Bacillales</taxon>
        <taxon>Bacillaceae</taxon>
        <taxon>Terrilactibacillus</taxon>
    </lineage>
</organism>
<evidence type="ECO:0000313" key="2">
    <source>
        <dbReference type="EMBL" id="MFD2618748.1"/>
    </source>
</evidence>
<dbReference type="RefSeq" id="WP_258311677.1">
    <property type="nucleotide sequence ID" value="NZ_JBHUMR010000028.1"/>
</dbReference>
<gene>
    <name evidence="2" type="ORF">ACFSTF_15780</name>
</gene>
<dbReference type="Proteomes" id="UP001597458">
    <property type="component" value="Unassembled WGS sequence"/>
</dbReference>
<evidence type="ECO:0000313" key="3">
    <source>
        <dbReference type="Proteomes" id="UP001597458"/>
    </source>
</evidence>
<protein>
    <submittedName>
        <fullName evidence="2">Sigma factor-like helix-turn-helix DNA-binding protein</fullName>
    </submittedName>
</protein>